<evidence type="ECO:0000259" key="5">
    <source>
        <dbReference type="Pfam" id="PF25963"/>
    </source>
</evidence>
<feature type="transmembrane region" description="Helical" evidence="3">
    <location>
        <begin position="21"/>
        <end position="42"/>
    </location>
</feature>
<evidence type="ECO:0000313" key="6">
    <source>
        <dbReference type="EMBL" id="BDI07350.1"/>
    </source>
</evidence>
<sequence>MSTPTSPATADFSAQARRRKALGVVGTVLVLSAAGYAAWALFATPRESTDNAYVQADVVQITPQVAGTVTAIHADDTDFVRAGQPLVSLDAADARIALQQAEAQLAQAVREARTLYANRAGLQAQVKLRVAEVERMQADLKRLQDDVARRQPLLASGAVGQEEFKHSQAQLDGARSALAAAQSALAAAQEQQLAGAALTEGTDVAGHPNVQRAAARVRETHLALTRAALPAPLDGYIARRSVQVGQRVQPGAPLMAVVALGQVWVDANFKEGQLQRLRIGQSAELTADVYGKKVVYHGTVAGLGAGTGAAFALLPAQNATGNWIKIVQRVPVRIRLDPKELAAHPLRVGLSMEATVDVSKQDGKMLADAPRSQPLASTKVFDAPEQAAEAAVQRIIAAHLGAQPKPVAAAKAARHG</sequence>
<protein>
    <submittedName>
        <fullName evidence="6">Multidrug resistance protein</fullName>
    </submittedName>
</protein>
<evidence type="ECO:0000313" key="7">
    <source>
        <dbReference type="Proteomes" id="UP001057498"/>
    </source>
</evidence>
<comment type="subcellular location">
    <subcellularLocation>
        <location evidence="1">Cell envelope</location>
    </subcellularLocation>
</comment>
<dbReference type="PANTHER" id="PTHR30386">
    <property type="entry name" value="MEMBRANE FUSION SUBUNIT OF EMRAB-TOLC MULTIDRUG EFFLUX PUMP"/>
    <property type="match status" value="1"/>
</dbReference>
<dbReference type="EMBL" id="AP025730">
    <property type="protein sequence ID" value="BDI07350.1"/>
    <property type="molecule type" value="Genomic_DNA"/>
</dbReference>
<dbReference type="InterPro" id="IPR058633">
    <property type="entry name" value="EmrA/FarA_HH"/>
</dbReference>
<keyword evidence="3" id="KW-0472">Membrane</keyword>
<dbReference type="Pfam" id="PF25963">
    <property type="entry name" value="Beta-barrel_AAEA"/>
    <property type="match status" value="1"/>
</dbReference>
<evidence type="ECO:0000256" key="3">
    <source>
        <dbReference type="SAM" id="Phobius"/>
    </source>
</evidence>
<feature type="domain" description="p-hydroxybenzoic acid efflux pump subunit AaeA-like beta-barrel" evidence="5">
    <location>
        <begin position="264"/>
        <end position="342"/>
    </location>
</feature>
<accession>A0ABM7YRY1</accession>
<reference evidence="6" key="1">
    <citation type="submission" date="2022-04" db="EMBL/GenBank/DDBJ databases">
        <title>Whole genome sequence of Sphaerotilus sp. FB-5.</title>
        <authorList>
            <person name="Takeda M."/>
            <person name="Narihara S."/>
            <person name="Akimoto M."/>
            <person name="Akimoto R."/>
            <person name="Nishiyashiki S."/>
            <person name="Murakami T."/>
        </authorList>
    </citation>
    <scope>NUCLEOTIDE SEQUENCE</scope>
    <source>
        <strain evidence="6">FB-5</strain>
    </source>
</reference>
<keyword evidence="2" id="KW-0175">Coiled coil</keyword>
<feature type="domain" description="Multidrug export protein EmrA/FarA alpha-helical hairpin" evidence="4">
    <location>
        <begin position="93"/>
        <end position="226"/>
    </location>
</feature>
<gene>
    <name evidence="6" type="ORF">CATMQ487_43200</name>
</gene>
<keyword evidence="3" id="KW-1133">Transmembrane helix</keyword>
<proteinExistence type="predicted"/>
<dbReference type="PANTHER" id="PTHR30386:SF19">
    <property type="entry name" value="MULTIDRUG EXPORT PROTEIN EMRA-RELATED"/>
    <property type="match status" value="1"/>
</dbReference>
<dbReference type="Gene3D" id="1.10.287.470">
    <property type="entry name" value="Helix hairpin bin"/>
    <property type="match status" value="2"/>
</dbReference>
<evidence type="ECO:0000256" key="1">
    <source>
        <dbReference type="ARBA" id="ARBA00004196"/>
    </source>
</evidence>
<organism evidence="6 7">
    <name type="scientific">Sphaerotilus microaerophilus</name>
    <dbReference type="NCBI Taxonomy" id="2914710"/>
    <lineage>
        <taxon>Bacteria</taxon>
        <taxon>Pseudomonadati</taxon>
        <taxon>Pseudomonadota</taxon>
        <taxon>Betaproteobacteria</taxon>
        <taxon>Burkholderiales</taxon>
        <taxon>Sphaerotilaceae</taxon>
        <taxon>Sphaerotilus</taxon>
    </lineage>
</organism>
<dbReference type="Proteomes" id="UP001057498">
    <property type="component" value="Chromosome"/>
</dbReference>
<keyword evidence="7" id="KW-1185">Reference proteome</keyword>
<dbReference type="SUPFAM" id="SSF111369">
    <property type="entry name" value="HlyD-like secretion proteins"/>
    <property type="match status" value="2"/>
</dbReference>
<feature type="coiled-coil region" evidence="2">
    <location>
        <begin position="91"/>
        <end position="146"/>
    </location>
</feature>
<dbReference type="Gene3D" id="2.40.30.170">
    <property type="match status" value="1"/>
</dbReference>
<dbReference type="InterPro" id="IPR050739">
    <property type="entry name" value="MFP"/>
</dbReference>
<dbReference type="InterPro" id="IPR058634">
    <property type="entry name" value="AaeA-lik-b-barrel"/>
</dbReference>
<dbReference type="Gene3D" id="2.40.50.100">
    <property type="match status" value="1"/>
</dbReference>
<dbReference type="Pfam" id="PF25885">
    <property type="entry name" value="HH_EMRA"/>
    <property type="match status" value="1"/>
</dbReference>
<name>A0ABM7YRY1_9BURK</name>
<keyword evidence="3" id="KW-0812">Transmembrane</keyword>
<dbReference type="RefSeq" id="WP_251970548.1">
    <property type="nucleotide sequence ID" value="NZ_AP025730.1"/>
</dbReference>
<evidence type="ECO:0000259" key="4">
    <source>
        <dbReference type="Pfam" id="PF25885"/>
    </source>
</evidence>
<evidence type="ECO:0000256" key="2">
    <source>
        <dbReference type="SAM" id="Coils"/>
    </source>
</evidence>